<feature type="region of interest" description="Disordered" evidence="1">
    <location>
        <begin position="234"/>
        <end position="259"/>
    </location>
</feature>
<dbReference type="InterPro" id="IPR022617">
    <property type="entry name" value="Rad60/SUMO-like_dom"/>
</dbReference>
<feature type="region of interest" description="Disordered" evidence="1">
    <location>
        <begin position="323"/>
        <end position="368"/>
    </location>
</feature>
<feature type="compositionally biased region" description="Polar residues" evidence="1">
    <location>
        <begin position="144"/>
        <end position="153"/>
    </location>
</feature>
<feature type="region of interest" description="Disordered" evidence="1">
    <location>
        <begin position="412"/>
        <end position="449"/>
    </location>
</feature>
<feature type="compositionally biased region" description="Polar residues" evidence="1">
    <location>
        <begin position="236"/>
        <end position="247"/>
    </location>
</feature>
<dbReference type="AlphaFoldDB" id="A0A4S4KNQ0"/>
<feature type="compositionally biased region" description="Acidic residues" evidence="1">
    <location>
        <begin position="352"/>
        <end position="368"/>
    </location>
</feature>
<feature type="compositionally biased region" description="Basic residues" evidence="1">
    <location>
        <begin position="104"/>
        <end position="114"/>
    </location>
</feature>
<gene>
    <name evidence="3" type="ORF">EW026_g2315</name>
</gene>
<evidence type="ECO:0000259" key="2">
    <source>
        <dbReference type="Pfam" id="PF11976"/>
    </source>
</evidence>
<dbReference type="CDD" id="cd17080">
    <property type="entry name" value="Ubl_SLD2_Esc2_like"/>
    <property type="match status" value="1"/>
</dbReference>
<feature type="compositionally biased region" description="Basic residues" evidence="1">
    <location>
        <begin position="1"/>
        <end position="13"/>
    </location>
</feature>
<protein>
    <recommendedName>
        <fullName evidence="2">Rad60/SUMO-like domain-containing protein</fullName>
    </recommendedName>
</protein>
<comment type="caution">
    <text evidence="3">The sequence shown here is derived from an EMBL/GenBank/DDBJ whole genome shotgun (WGS) entry which is preliminary data.</text>
</comment>
<dbReference type="EMBL" id="SGPJ01000057">
    <property type="protein sequence ID" value="THH00182.1"/>
    <property type="molecule type" value="Genomic_DNA"/>
</dbReference>
<proteinExistence type="predicted"/>
<evidence type="ECO:0000256" key="1">
    <source>
        <dbReference type="SAM" id="MobiDB-lite"/>
    </source>
</evidence>
<dbReference type="SUPFAM" id="SSF54236">
    <property type="entry name" value="Ubiquitin-like"/>
    <property type="match status" value="1"/>
</dbReference>
<evidence type="ECO:0000313" key="3">
    <source>
        <dbReference type="EMBL" id="THH00182.1"/>
    </source>
</evidence>
<feature type="compositionally biased region" description="Low complexity" evidence="1">
    <location>
        <begin position="338"/>
        <end position="348"/>
    </location>
</feature>
<keyword evidence="4" id="KW-1185">Reference proteome</keyword>
<evidence type="ECO:0000313" key="4">
    <source>
        <dbReference type="Proteomes" id="UP000309038"/>
    </source>
</evidence>
<feature type="compositionally biased region" description="Basic residues" evidence="1">
    <location>
        <begin position="161"/>
        <end position="171"/>
    </location>
</feature>
<feature type="compositionally biased region" description="Basic and acidic residues" evidence="1">
    <location>
        <begin position="72"/>
        <end position="90"/>
    </location>
</feature>
<feature type="region of interest" description="Disordered" evidence="1">
    <location>
        <begin position="1"/>
        <end position="183"/>
    </location>
</feature>
<feature type="domain" description="Rad60/SUMO-like" evidence="2">
    <location>
        <begin position="373"/>
        <end position="456"/>
    </location>
</feature>
<feature type="compositionally biased region" description="Basic and acidic residues" evidence="1">
    <location>
        <begin position="433"/>
        <end position="448"/>
    </location>
</feature>
<reference evidence="3 4" key="1">
    <citation type="submission" date="2019-02" db="EMBL/GenBank/DDBJ databases">
        <title>Genome sequencing of the rare red list fungi Phlebia centrifuga.</title>
        <authorList>
            <person name="Buettner E."/>
            <person name="Kellner H."/>
        </authorList>
    </citation>
    <scope>NUCLEOTIDE SEQUENCE [LARGE SCALE GENOMIC DNA]</scope>
    <source>
        <strain evidence="3 4">DSM 108282</strain>
    </source>
</reference>
<dbReference type="Gene3D" id="3.10.20.90">
    <property type="entry name" value="Phosphatidylinositol 3-kinase Catalytic Subunit, Chain A, domain 1"/>
    <property type="match status" value="1"/>
</dbReference>
<dbReference type="Proteomes" id="UP000309038">
    <property type="component" value="Unassembled WGS sequence"/>
</dbReference>
<sequence length="459" mass="50734">MSTRPRPRPKPRLRTATGPTSVPPSSSPSETPVPRTSPSPSQPVVSPVVPAEEVDEDARFFRNRGRSWQSWKRLEKKADANDARKSKALSDEDSGVEVDGPSTPKRKPKKKTAKKQTMPDWTKDIKAILVDSSDDENDIILQRMNDSTPNASDVQEDRTPRRANKRQRSRSRSITPPPELSAYTIQHARETVRRMLAGPARAPSPTFIEDDPNEDITLDPELASIARRVQIEANRQKSFTPARSRSPTPVDLGGPEDVLIKNDPFRPLFDSAADQAEIPSENMILSYDGKRIFPSASPHGIGIWAEAELEACDKVTYEYMRSNRHATPANDQTHYIRDPSPSRARSPSVLTPDDESATGTEVESDEEDDDKFKIILRSSIGKDVSLTVRQTTKCSAILKAFLKKAGIADKYPSTTAKGRGRKKKATGPSLVLDGEKLNPDEEIGKAELEDGDLLEVTGL</sequence>
<organism evidence="3 4">
    <name type="scientific">Hermanssonia centrifuga</name>
    <dbReference type="NCBI Taxonomy" id="98765"/>
    <lineage>
        <taxon>Eukaryota</taxon>
        <taxon>Fungi</taxon>
        <taxon>Dikarya</taxon>
        <taxon>Basidiomycota</taxon>
        <taxon>Agaricomycotina</taxon>
        <taxon>Agaricomycetes</taxon>
        <taxon>Polyporales</taxon>
        <taxon>Meruliaceae</taxon>
        <taxon>Hermanssonia</taxon>
    </lineage>
</organism>
<dbReference type="InterPro" id="IPR029071">
    <property type="entry name" value="Ubiquitin-like_domsf"/>
</dbReference>
<dbReference type="Pfam" id="PF11976">
    <property type="entry name" value="Rad60-SLD"/>
    <property type="match status" value="1"/>
</dbReference>
<accession>A0A4S4KNQ0</accession>
<name>A0A4S4KNQ0_9APHY</name>